<evidence type="ECO:0000313" key="1">
    <source>
        <dbReference type="EMBL" id="THU68129.1"/>
    </source>
</evidence>
<dbReference type="Proteomes" id="UP000317650">
    <property type="component" value="Chromosome 8"/>
</dbReference>
<proteinExistence type="predicted"/>
<dbReference type="EMBL" id="PYDT01000002">
    <property type="protein sequence ID" value="THU68129.1"/>
    <property type="molecule type" value="Genomic_DNA"/>
</dbReference>
<evidence type="ECO:0000313" key="2">
    <source>
        <dbReference type="Proteomes" id="UP000317650"/>
    </source>
</evidence>
<protein>
    <submittedName>
        <fullName evidence="1">Uncharacterized protein</fullName>
    </submittedName>
</protein>
<accession>A0A4S8K0F5</accession>
<sequence length="136" mass="14803">MSIPPSRNKIRAGVLQEQRFQPNSGGGGFMGPNKTVEMGRKLVTWDELKAVTQIRDLEGLCNAKMEDCMDDDLGEASPDITRGIACCTAPLALQLGWERIREVHAVEAVQLGKEVGQAVGMVPATWLQETCMAFGQ</sequence>
<keyword evidence="2" id="KW-1185">Reference proteome</keyword>
<dbReference type="AlphaFoldDB" id="A0A4S8K0F5"/>
<gene>
    <name evidence="1" type="ORF">C4D60_Mb08t00640</name>
</gene>
<comment type="caution">
    <text evidence="1">The sequence shown here is derived from an EMBL/GenBank/DDBJ whole genome shotgun (WGS) entry which is preliminary data.</text>
</comment>
<dbReference type="STRING" id="52838.A0A4S8K0F5"/>
<organism evidence="1 2">
    <name type="scientific">Musa balbisiana</name>
    <name type="common">Banana</name>
    <dbReference type="NCBI Taxonomy" id="52838"/>
    <lineage>
        <taxon>Eukaryota</taxon>
        <taxon>Viridiplantae</taxon>
        <taxon>Streptophyta</taxon>
        <taxon>Embryophyta</taxon>
        <taxon>Tracheophyta</taxon>
        <taxon>Spermatophyta</taxon>
        <taxon>Magnoliopsida</taxon>
        <taxon>Liliopsida</taxon>
        <taxon>Zingiberales</taxon>
        <taxon>Musaceae</taxon>
        <taxon>Musa</taxon>
    </lineage>
</organism>
<reference evidence="1 2" key="1">
    <citation type="journal article" date="2019" name="Nat. Plants">
        <title>Genome sequencing of Musa balbisiana reveals subgenome evolution and function divergence in polyploid bananas.</title>
        <authorList>
            <person name="Yao X."/>
        </authorList>
    </citation>
    <scope>NUCLEOTIDE SEQUENCE [LARGE SCALE GENOMIC DNA]</scope>
    <source>
        <strain evidence="2">cv. DH-PKW</strain>
        <tissue evidence="1">Leaves</tissue>
    </source>
</reference>
<name>A0A4S8K0F5_MUSBA</name>